<reference evidence="3 4" key="1">
    <citation type="submission" date="2023-07" db="EMBL/GenBank/DDBJ databases">
        <title>Sorghum-associated microbial communities from plants grown in Nebraska, USA.</title>
        <authorList>
            <person name="Schachtman D."/>
        </authorList>
    </citation>
    <scope>NUCLEOTIDE SEQUENCE [LARGE SCALE GENOMIC DNA]</scope>
    <source>
        <strain evidence="3 4">BE240</strain>
    </source>
</reference>
<dbReference type="SUPFAM" id="SSF51735">
    <property type="entry name" value="NAD(P)-binding Rossmann-fold domains"/>
    <property type="match status" value="1"/>
</dbReference>
<dbReference type="InterPro" id="IPR036291">
    <property type="entry name" value="NAD(P)-bd_dom_sf"/>
</dbReference>
<dbReference type="RefSeq" id="WP_204731808.1">
    <property type="nucleotide sequence ID" value="NZ_JAVDWE010000001.1"/>
</dbReference>
<comment type="caution">
    <text evidence="3">The sequence shown here is derived from an EMBL/GenBank/DDBJ whole genome shotgun (WGS) entry which is preliminary data.</text>
</comment>
<keyword evidence="4" id="KW-1185">Reference proteome</keyword>
<dbReference type="InterPro" id="IPR002347">
    <property type="entry name" value="SDR_fam"/>
</dbReference>
<accession>A0ABU1V5T1</accession>
<keyword evidence="2" id="KW-0560">Oxidoreductase</keyword>
<dbReference type="EMBL" id="JAVDWE010000001">
    <property type="protein sequence ID" value="MDR7092814.1"/>
    <property type="molecule type" value="Genomic_DNA"/>
</dbReference>
<evidence type="ECO:0000313" key="3">
    <source>
        <dbReference type="EMBL" id="MDR7092814.1"/>
    </source>
</evidence>
<dbReference type="CDD" id="cd05233">
    <property type="entry name" value="SDR_c"/>
    <property type="match status" value="1"/>
</dbReference>
<dbReference type="PANTHER" id="PTHR43477:SF1">
    <property type="entry name" value="DIHYDROANTICAPSIN 7-DEHYDROGENASE"/>
    <property type="match status" value="1"/>
</dbReference>
<dbReference type="InterPro" id="IPR051122">
    <property type="entry name" value="SDR_DHRS6-like"/>
</dbReference>
<dbReference type="Proteomes" id="UP001265550">
    <property type="component" value="Unassembled WGS sequence"/>
</dbReference>
<dbReference type="Pfam" id="PF13561">
    <property type="entry name" value="adh_short_C2"/>
    <property type="match status" value="1"/>
</dbReference>
<comment type="similarity">
    <text evidence="1">Belongs to the short-chain dehydrogenases/reductases (SDR) family.</text>
</comment>
<name>A0ABU1V5T1_9BURK</name>
<sequence length="273" mass="28898">MSLMQPVFQGSVVAIVSIAVQTDNPVTREHVSYTPHIGRTCAKDFARHGAHVFAVDSSADALARLKAEVESEGGAITVCKADPADPEALEAAARSCAELNLPLRALVNGHFDTELASIEDSSYASWERVVRFDLLGPVFATKAFLPLLKGAQGAAVVHIGSIDGTLGNPQMPSYSAARGGLVPLTHVMAEEFARFGIRTNCVARGMMTEPGGTMPPMSLALIEHTPIPRPAFPAEVANVVRFLCSEEASYLNGVVIPVDGGRTGITPGTRPRR</sequence>
<gene>
    <name evidence="3" type="ORF">J2X09_000537</name>
</gene>
<evidence type="ECO:0000313" key="4">
    <source>
        <dbReference type="Proteomes" id="UP001265550"/>
    </source>
</evidence>
<dbReference type="Gene3D" id="3.40.50.720">
    <property type="entry name" value="NAD(P)-binding Rossmann-like Domain"/>
    <property type="match status" value="1"/>
</dbReference>
<dbReference type="PRINTS" id="PR00081">
    <property type="entry name" value="GDHRDH"/>
</dbReference>
<proteinExistence type="inferred from homology"/>
<evidence type="ECO:0000256" key="2">
    <source>
        <dbReference type="ARBA" id="ARBA00023002"/>
    </source>
</evidence>
<dbReference type="PANTHER" id="PTHR43477">
    <property type="entry name" value="DIHYDROANTICAPSIN 7-DEHYDROGENASE"/>
    <property type="match status" value="1"/>
</dbReference>
<evidence type="ECO:0000256" key="1">
    <source>
        <dbReference type="ARBA" id="ARBA00006484"/>
    </source>
</evidence>
<protein>
    <submittedName>
        <fullName evidence="3">NAD(P)-dependent dehydrogenase (Short-subunit alcohol dehydrogenase family)</fullName>
    </submittedName>
</protein>
<organism evidence="3 4">
    <name type="scientific">Hydrogenophaga laconesensis</name>
    <dbReference type="NCBI Taxonomy" id="1805971"/>
    <lineage>
        <taxon>Bacteria</taxon>
        <taxon>Pseudomonadati</taxon>
        <taxon>Pseudomonadota</taxon>
        <taxon>Betaproteobacteria</taxon>
        <taxon>Burkholderiales</taxon>
        <taxon>Comamonadaceae</taxon>
        <taxon>Hydrogenophaga</taxon>
    </lineage>
</organism>